<dbReference type="InterPro" id="IPR051465">
    <property type="entry name" value="Cell_Envelope_Struct_Comp"/>
</dbReference>
<dbReference type="Proteomes" id="UP001596105">
    <property type="component" value="Unassembled WGS sequence"/>
</dbReference>
<dbReference type="PROSITE" id="PS51272">
    <property type="entry name" value="SLH"/>
    <property type="match status" value="3"/>
</dbReference>
<dbReference type="Gene3D" id="2.60.40.4270">
    <property type="entry name" value="Listeria-Bacteroides repeat domain"/>
    <property type="match status" value="1"/>
</dbReference>
<comment type="caution">
    <text evidence="3">The sequence shown here is derived from an EMBL/GenBank/DDBJ whole genome shotgun (WGS) entry which is preliminary data.</text>
</comment>
<protein>
    <submittedName>
        <fullName evidence="3">S-layer homology domain-containing protein</fullName>
    </submittedName>
</protein>
<feature type="domain" description="SLH" evidence="2">
    <location>
        <begin position="1463"/>
        <end position="1526"/>
    </location>
</feature>
<dbReference type="EMBL" id="JBHSMH010000097">
    <property type="protein sequence ID" value="MFC5471287.1"/>
    <property type="molecule type" value="Genomic_DNA"/>
</dbReference>
<evidence type="ECO:0000256" key="1">
    <source>
        <dbReference type="ARBA" id="ARBA00004196"/>
    </source>
</evidence>
<sequence length="1646" mass="169462">MRKQANKALMIILTILITVFGTAPIGGIGNGEAYADDIGGFSGGDGSSGNPFLIGTADQLNLIRDRFLDAGLYFELTNHIDMSSYATGAGWVPIGTVGMPFYGHFDGGGYKVIGLTIDKDYALGLFGGIGPGSSVSNIKLENVSIKGLGVIAGLVGDNDGGAIENSCVTGSVSGVDATGGLVGRSMNGGTIKNSCFSGNVVGTATNTGGLAGLIFGGGKIENNDVKGSVNGQLNVGGLIGANDGAEVRGNSVSANVIGTSDYIGGLIGYETSGLIVHSYPSGQVSGKNDVGGLVGYNGNGQISESSASGDVLGGDKSRFVGGLVGYNESGKINGSYASGNVGGSSGDVGGLVGYSNGGEIGDSYASGNVHGEVEIGGLVGRIVNASVSNSYATGEVSGISNLGGLIGYVPMGGPMPVNSFYDMDTTGQSGSNGGTGLATSAMRDQTVYETDSAHAWDFTNTWAIDSLRNGGYPYLLAVQIFLDYDGNGNTGGDVPAESGSSFMPGATVELYAGTSDLEKTGNIFGGWNTQADGLGSNYAPGDSYIITSHTTLFAKWISTSSIASLNSSTGVVSTGGTANESITDIPYGTTIDEFKAALSPEWNATFEIYYADGVTVATSLESGNKVILTSEDGTTAVTYTVAVNAAPLSGEKDIEAFGFAGQTGAATIDPIARTVTIEVSAGADLGNLIASFALSDGAMARVDGILQDSETNFNDFTGPVTYTVEAADGSSQDWTVYVTQGAATPSSDKDFVSFMVDGQTGPETIDTITHTIAIEVEPGTDRSMLMVMFGLSMGATTMIDGMPQNNGMYFADFTNPVTYTVVAEDGSTQDWTVTVTEGSVPVTNIASFSFSGQIGPTGIDGYNRIVTIRVGPDADLSRLTAMFSLSDGAMAEVDNITQTSGTTVNDFTNPVVYTVHGADGSVRDWTVNVTVEIPRKSGTDITAFSINGQIGSAMIDADMRMIAIDVLPGTDLSSVVATFTLSDGATAFADYIPQNSGKDARDFSSPVYYTVLAEDGSAQDWAVIVTEDSGTNIKAFGLADQVGPAIINRYEQTVAVEVTQGTDLSNLVPTFALSLGASAKVGSIGQTSGTTANDFTKPLAYKVVAADGSTQIWIITVTAAVPPLSNANDIISFSLAAQIGSATVDADYHKVEVLVPQDTDLSTLVATIVLSAGASVKVGAIDQASGKTANDFTKPVIYSVTAENGDVQDWTVTVLAIPNNAVTLTSTIGTVSAGGTANETLTNIPSGTTLAAFKAAITPATGATFEVYEGDGTTVATTLASGNKVIVTAQDGTTKVTYIVTLNAAPINNNSGGSVSTSPSDTLASSTDGNLTLPANQAGEVSFDNDTIVVSIPANATDEDLKITIDKVTDSQKLLSNNDVLVSAVYEILKNFPENFTNPITLAFKFDPAQIGSGQTAAVFYYDETKKSWVEVTGGIVNGNQITVNVDHFTKFAVFAVNRSMPEPSTKLSDINGHWAESAINQAVSKGIVTGYPDGTFKPKATVTRAEFAVMLMNALKPQGEGTELKFADTAKIPAWAHKAVAQAVQAGIIKGYDDGTFRPNAEITRPEMATMIAHALGQSIEANTGTGFSDDKDIPSWAKDAVAAMKKLGIIEGKGANEFAPVDKTTRAEAITILMKMQAQLVSQQ</sequence>
<feature type="domain" description="SLH" evidence="2">
    <location>
        <begin position="1589"/>
        <end position="1646"/>
    </location>
</feature>
<dbReference type="RefSeq" id="WP_209750449.1">
    <property type="nucleotide sequence ID" value="NZ_JBHSMH010000097.1"/>
</dbReference>
<dbReference type="InterPro" id="IPR001119">
    <property type="entry name" value="SLH_dom"/>
</dbReference>
<organism evidence="3 4">
    <name type="scientific">Cohnella suwonensis</name>
    <dbReference type="NCBI Taxonomy" id="696072"/>
    <lineage>
        <taxon>Bacteria</taxon>
        <taxon>Bacillati</taxon>
        <taxon>Bacillota</taxon>
        <taxon>Bacilli</taxon>
        <taxon>Bacillales</taxon>
        <taxon>Paenibacillaceae</taxon>
        <taxon>Cohnella</taxon>
    </lineage>
</organism>
<dbReference type="Gene3D" id="2.60.40.2340">
    <property type="match status" value="6"/>
</dbReference>
<dbReference type="InterPro" id="IPR013378">
    <property type="entry name" value="InlB-like_B-rpt"/>
</dbReference>
<dbReference type="Pfam" id="PF07581">
    <property type="entry name" value="Glug"/>
    <property type="match status" value="2"/>
</dbReference>
<accession>A0ABW0M1Y0</accession>
<dbReference type="InterPro" id="IPR042229">
    <property type="entry name" value="Listeria/Bacterioides_rpt_sf"/>
</dbReference>
<evidence type="ECO:0000313" key="4">
    <source>
        <dbReference type="Proteomes" id="UP001596105"/>
    </source>
</evidence>
<feature type="domain" description="SLH" evidence="2">
    <location>
        <begin position="1527"/>
        <end position="1587"/>
    </location>
</feature>
<dbReference type="Pfam" id="PF09479">
    <property type="entry name" value="Flg_new"/>
    <property type="match status" value="1"/>
</dbReference>
<reference evidence="4" key="1">
    <citation type="journal article" date="2019" name="Int. J. Syst. Evol. Microbiol.">
        <title>The Global Catalogue of Microorganisms (GCM) 10K type strain sequencing project: providing services to taxonomists for standard genome sequencing and annotation.</title>
        <authorList>
            <consortium name="The Broad Institute Genomics Platform"/>
            <consortium name="The Broad Institute Genome Sequencing Center for Infectious Disease"/>
            <person name="Wu L."/>
            <person name="Ma J."/>
        </authorList>
    </citation>
    <scope>NUCLEOTIDE SEQUENCE [LARGE SCALE GENOMIC DNA]</scope>
    <source>
        <strain evidence="4">CCUG 57113</strain>
    </source>
</reference>
<dbReference type="PANTHER" id="PTHR43308:SF5">
    <property type="entry name" value="S-LAYER PROTEIN _ PEPTIDOGLYCAN ENDO-BETA-N-ACETYLGLUCOSAMINIDASE"/>
    <property type="match status" value="1"/>
</dbReference>
<dbReference type="InterPro" id="IPR011493">
    <property type="entry name" value="GLUG"/>
</dbReference>
<comment type="subcellular location">
    <subcellularLocation>
        <location evidence="1">Cell envelope</location>
    </subcellularLocation>
</comment>
<dbReference type="Gene3D" id="2.160.20.110">
    <property type="match status" value="2"/>
</dbReference>
<gene>
    <name evidence="3" type="ORF">ACFPPD_21595</name>
</gene>
<dbReference type="PANTHER" id="PTHR43308">
    <property type="entry name" value="OUTER MEMBRANE PROTEIN ALPHA-RELATED"/>
    <property type="match status" value="1"/>
</dbReference>
<keyword evidence="4" id="KW-1185">Reference proteome</keyword>
<evidence type="ECO:0000313" key="3">
    <source>
        <dbReference type="EMBL" id="MFC5471287.1"/>
    </source>
</evidence>
<evidence type="ECO:0000259" key="2">
    <source>
        <dbReference type="PROSITE" id="PS51272"/>
    </source>
</evidence>
<name>A0ABW0M1Y0_9BACL</name>
<dbReference type="Pfam" id="PF00395">
    <property type="entry name" value="SLH"/>
    <property type="match status" value="3"/>
</dbReference>
<proteinExistence type="predicted"/>